<reference evidence="2" key="3">
    <citation type="submission" date="2018-08" db="UniProtKB">
        <authorList>
            <consortium name="EnsemblPlants"/>
        </authorList>
    </citation>
    <scope>IDENTIFICATION</scope>
    <source>
        <strain evidence="2">cv. Bd21</strain>
    </source>
</reference>
<evidence type="ECO:0000313" key="3">
    <source>
        <dbReference type="Proteomes" id="UP000008810"/>
    </source>
</evidence>
<gene>
    <name evidence="1" type="ORF">BRADI_1g70785v3</name>
</gene>
<evidence type="ECO:0000313" key="2">
    <source>
        <dbReference type="EnsemblPlants" id="PNT77941"/>
    </source>
</evidence>
<dbReference type="Proteomes" id="UP000008810">
    <property type="component" value="Chromosome 1"/>
</dbReference>
<dbReference type="EMBL" id="CM000880">
    <property type="protein sequence ID" value="PNT77941.1"/>
    <property type="molecule type" value="Genomic_DNA"/>
</dbReference>
<protein>
    <submittedName>
        <fullName evidence="1 2">Uncharacterized protein</fullName>
    </submittedName>
</protein>
<sequence length="103" mass="11160">MSTLSLPLLHGSTTATRWTTGHTAAERRDGPRRRIARCSLGTGSLGVVLCFGSMDSLTSCSLKTWGGAFGDISFSVLTLLLDHAGKYVSFVHSGTLQFRYRIH</sequence>
<dbReference type="AlphaFoldDB" id="A0A2K2DUI6"/>
<dbReference type="Gramene" id="PNT77941">
    <property type="protein sequence ID" value="PNT77941"/>
    <property type="gene ID" value="BRADI_1g70785v3"/>
</dbReference>
<evidence type="ECO:0000313" key="1">
    <source>
        <dbReference type="EMBL" id="PNT77941.1"/>
    </source>
</evidence>
<dbReference type="EnsemblPlants" id="PNT77941">
    <property type="protein sequence ID" value="PNT77941"/>
    <property type="gene ID" value="BRADI_1g70785v3"/>
</dbReference>
<proteinExistence type="predicted"/>
<dbReference type="InParanoid" id="A0A2K2DUI6"/>
<organism evidence="1">
    <name type="scientific">Brachypodium distachyon</name>
    <name type="common">Purple false brome</name>
    <name type="synonym">Trachynia distachya</name>
    <dbReference type="NCBI Taxonomy" id="15368"/>
    <lineage>
        <taxon>Eukaryota</taxon>
        <taxon>Viridiplantae</taxon>
        <taxon>Streptophyta</taxon>
        <taxon>Embryophyta</taxon>
        <taxon>Tracheophyta</taxon>
        <taxon>Spermatophyta</taxon>
        <taxon>Magnoliopsida</taxon>
        <taxon>Liliopsida</taxon>
        <taxon>Poales</taxon>
        <taxon>Poaceae</taxon>
        <taxon>BOP clade</taxon>
        <taxon>Pooideae</taxon>
        <taxon>Stipodae</taxon>
        <taxon>Brachypodieae</taxon>
        <taxon>Brachypodium</taxon>
    </lineage>
</organism>
<reference evidence="1 2" key="1">
    <citation type="journal article" date="2010" name="Nature">
        <title>Genome sequencing and analysis of the model grass Brachypodium distachyon.</title>
        <authorList>
            <consortium name="International Brachypodium Initiative"/>
        </authorList>
    </citation>
    <scope>NUCLEOTIDE SEQUENCE [LARGE SCALE GENOMIC DNA]</scope>
    <source>
        <strain evidence="1 2">Bd21</strain>
    </source>
</reference>
<reference evidence="1" key="2">
    <citation type="submission" date="2017-06" db="EMBL/GenBank/DDBJ databases">
        <title>WGS assembly of Brachypodium distachyon.</title>
        <authorList>
            <consortium name="The International Brachypodium Initiative"/>
            <person name="Lucas S."/>
            <person name="Harmon-Smith M."/>
            <person name="Lail K."/>
            <person name="Tice H."/>
            <person name="Grimwood J."/>
            <person name="Bruce D."/>
            <person name="Barry K."/>
            <person name="Shu S."/>
            <person name="Lindquist E."/>
            <person name="Wang M."/>
            <person name="Pitluck S."/>
            <person name="Vogel J.P."/>
            <person name="Garvin D.F."/>
            <person name="Mockler T.C."/>
            <person name="Schmutz J."/>
            <person name="Rokhsar D."/>
            <person name="Bevan M.W."/>
        </authorList>
    </citation>
    <scope>NUCLEOTIDE SEQUENCE</scope>
    <source>
        <strain evidence="1">Bd21</strain>
    </source>
</reference>
<name>A0A2K2DUI6_BRADI</name>
<accession>A0A2K2DUI6</accession>
<keyword evidence="3" id="KW-1185">Reference proteome</keyword>